<accession>A0A672QSC8</accession>
<organism evidence="18 19">
    <name type="scientific">Sinocyclocheilus grahami</name>
    <name type="common">Dianchi golden-line fish</name>
    <name type="synonym">Barbus grahami</name>
    <dbReference type="NCBI Taxonomy" id="75366"/>
    <lineage>
        <taxon>Eukaryota</taxon>
        <taxon>Metazoa</taxon>
        <taxon>Chordata</taxon>
        <taxon>Craniata</taxon>
        <taxon>Vertebrata</taxon>
        <taxon>Euteleostomi</taxon>
        <taxon>Actinopterygii</taxon>
        <taxon>Neopterygii</taxon>
        <taxon>Teleostei</taxon>
        <taxon>Ostariophysi</taxon>
        <taxon>Cypriniformes</taxon>
        <taxon>Cyprinidae</taxon>
        <taxon>Cyprininae</taxon>
        <taxon>Sinocyclocheilus</taxon>
    </lineage>
</organism>
<dbReference type="InParanoid" id="A0A672QSC8"/>
<keyword evidence="8" id="KW-0732">Signal</keyword>
<name>A0A672QSC8_SINGR</name>
<evidence type="ECO:0000256" key="8">
    <source>
        <dbReference type="ARBA" id="ARBA00022729"/>
    </source>
</evidence>
<keyword evidence="9" id="KW-0106">Calcium</keyword>
<keyword evidence="13" id="KW-0472">Membrane</keyword>
<keyword evidence="19" id="KW-1185">Reference proteome</keyword>
<dbReference type="InterPro" id="IPR002035">
    <property type="entry name" value="VWF_A"/>
</dbReference>
<dbReference type="Ensembl" id="ENSSGRT00000084086.1">
    <property type="protein sequence ID" value="ENSSGRP00000078963.1"/>
    <property type="gene ID" value="ENSSGRG00000039984.1"/>
</dbReference>
<sequence>EACFQKPSTFPSSTCIDLLCYMCSSGIHYMTRKWAMQMQEELVQLIDAETGIQELQKIFLQFRNHYNVKQNNATQLVAKAAREIEKLLASRSKALEALATAAENLQKEHQWKDDLDFDINDTETRHNCVKLEFKEDPAFKRPVSYSTTAVHIPTDIYEGSTIILNELNWTAALDDVFKKNKEDDPSLLWQVFGSASGLARYFPASPWVDTKNTPNKIDLYDVRRRPWSGSVSGLTLKLIRTSVSEMLETLSDDDYVNIVSFNNSAKSVACFENLVQANVRNKKILKEAVQKITANGTTDYKIGFKEAFYQLSSMNVSRANCNKIIMLFTDGGEDRASEIFEEYNSEKKVRIFTFSVGQHNYDKTPIQWMACNNKASYMIVTSILSLQEYLDVLGRPMVKEYKKAKSVQWTNVYVDALELGLVITGTLPVFNKTSTRKSQDKNKLQAQSQLILGVMAIDVSLDDIKRLTPHYTLGPNGYYFAIDPNGYVLLHPNLQPKDLKSQEPVTLDLLDAELEDEVKVEVRTNFYDVLSYRYIDRGIRAYTWGPVHDTDYSLALVLPDYSVSYIKATIVDTITQAKFFESLHADRFEEYGYTLIAPRDYCTDLKAQSDNNTQFLSDFIEYIDIHTPNHSPCNMELINRLLLDAGITAELAKHWNKQGNERIRAKFVVTDGGVTRVYPASAGSEWTEQAETYKSSFYKRSLDNNIFVFTSSPYAFNETQDSILVSRAMDLRVDEFMLKPAVVGVKLDKQTWMESFINATITPKVNCIYLFLSKNLDCFLLDDGGFLVMTNKDLYINKIGQFFGMIDPSLMRNLINESLFSINITYDYQALCEPTKETKAAAGLRSVYVPTIADILNIGWWASAAACSRQLNINCVLFTADLDDDLSEMPSKESCIKEQKQYFFENDETTFKGTIDCQNCSRQFIAEKLPKTNLVLIVADTKEPCCQADERFFSQEEKPSPGPDPCEIAQNPRYRKGPTQCFENNASEQNEDCGGASSLSPSIVSMVILQLPLLWLLIGRGHCLS</sequence>
<evidence type="ECO:0000256" key="12">
    <source>
        <dbReference type="ARBA" id="ARBA00023065"/>
    </source>
</evidence>
<keyword evidence="7" id="KW-0479">Metal-binding</keyword>
<keyword evidence="11" id="KW-1133">Transmembrane helix</keyword>
<keyword evidence="5" id="KW-0107">Calcium channel</keyword>
<proteinExistence type="inferred from homology"/>
<dbReference type="GO" id="GO:1990454">
    <property type="term" value="C:L-type voltage-gated calcium channel complex"/>
    <property type="evidence" value="ECO:0007669"/>
    <property type="project" value="TreeGrafter"/>
</dbReference>
<evidence type="ECO:0000256" key="11">
    <source>
        <dbReference type="ARBA" id="ARBA00022989"/>
    </source>
</evidence>
<evidence type="ECO:0000256" key="6">
    <source>
        <dbReference type="ARBA" id="ARBA00022692"/>
    </source>
</evidence>
<evidence type="ECO:0000256" key="1">
    <source>
        <dbReference type="ARBA" id="ARBA00004479"/>
    </source>
</evidence>
<keyword evidence="14" id="KW-1015">Disulfide bond</keyword>
<comment type="similarity">
    <text evidence="2">Belongs to the calcium channel subunit alpha-2/delta family.</text>
</comment>
<dbReference type="SMART" id="SM00327">
    <property type="entry name" value="VWA"/>
    <property type="match status" value="1"/>
</dbReference>
<dbReference type="AlphaFoldDB" id="A0A672QSC8"/>
<dbReference type="InterPro" id="IPR036465">
    <property type="entry name" value="vWFA_dom_sf"/>
</dbReference>
<reference evidence="18" key="1">
    <citation type="submission" date="2025-08" db="UniProtKB">
        <authorList>
            <consortium name="Ensembl"/>
        </authorList>
    </citation>
    <scope>IDENTIFICATION</scope>
</reference>
<keyword evidence="6" id="KW-0812">Transmembrane</keyword>
<dbReference type="PROSITE" id="PS50234">
    <property type="entry name" value="VWFA"/>
    <property type="match status" value="1"/>
</dbReference>
<keyword evidence="16" id="KW-0407">Ion channel</keyword>
<dbReference type="GO" id="GO:0046872">
    <property type="term" value="F:metal ion binding"/>
    <property type="evidence" value="ECO:0007669"/>
    <property type="project" value="UniProtKB-KW"/>
</dbReference>
<evidence type="ECO:0000256" key="13">
    <source>
        <dbReference type="ARBA" id="ARBA00023136"/>
    </source>
</evidence>
<dbReference type="PANTHER" id="PTHR10166">
    <property type="entry name" value="VOLTAGE-DEPENDENT CALCIUM CHANNEL SUBUNIT ALPHA-2/DELTA-RELATED"/>
    <property type="match status" value="1"/>
</dbReference>
<evidence type="ECO:0000256" key="5">
    <source>
        <dbReference type="ARBA" id="ARBA00022673"/>
    </source>
</evidence>
<dbReference type="Proteomes" id="UP000472262">
    <property type="component" value="Unassembled WGS sequence"/>
</dbReference>
<keyword evidence="10" id="KW-0851">Voltage-gated channel</keyword>
<keyword evidence="15" id="KW-0325">Glycoprotein</keyword>
<evidence type="ECO:0000259" key="17">
    <source>
        <dbReference type="PROSITE" id="PS50234"/>
    </source>
</evidence>
<dbReference type="InterPro" id="IPR051173">
    <property type="entry name" value="Ca_channel_alpha-2/delta"/>
</dbReference>
<evidence type="ECO:0000256" key="10">
    <source>
        <dbReference type="ARBA" id="ARBA00022882"/>
    </source>
</evidence>
<evidence type="ECO:0000256" key="3">
    <source>
        <dbReference type="ARBA" id="ARBA00022448"/>
    </source>
</evidence>
<reference evidence="18" key="2">
    <citation type="submission" date="2025-09" db="UniProtKB">
        <authorList>
            <consortium name="Ensembl"/>
        </authorList>
    </citation>
    <scope>IDENTIFICATION</scope>
</reference>
<evidence type="ECO:0000256" key="2">
    <source>
        <dbReference type="ARBA" id="ARBA00007060"/>
    </source>
</evidence>
<dbReference type="InterPro" id="IPR013608">
    <property type="entry name" value="VWA_N"/>
</dbReference>
<dbReference type="OMA" id="FECANST"/>
<dbReference type="SUPFAM" id="SSF53300">
    <property type="entry name" value="vWA-like"/>
    <property type="match status" value="1"/>
</dbReference>
<dbReference type="InterPro" id="IPR013680">
    <property type="entry name" value="VDCC_a2/dsu"/>
</dbReference>
<keyword evidence="12" id="KW-0406">Ion transport</keyword>
<dbReference type="Pfam" id="PF08399">
    <property type="entry name" value="VWA_N"/>
    <property type="match status" value="1"/>
</dbReference>
<dbReference type="Pfam" id="PF00092">
    <property type="entry name" value="VWA"/>
    <property type="match status" value="1"/>
</dbReference>
<feature type="domain" description="VWFA" evidence="17">
    <location>
        <begin position="228"/>
        <end position="393"/>
    </location>
</feature>
<dbReference type="Gene3D" id="3.30.450.20">
    <property type="entry name" value="PAS domain"/>
    <property type="match status" value="1"/>
</dbReference>
<dbReference type="GO" id="GO:0005245">
    <property type="term" value="F:voltage-gated calcium channel activity"/>
    <property type="evidence" value="ECO:0007669"/>
    <property type="project" value="TreeGrafter"/>
</dbReference>
<evidence type="ECO:0000256" key="15">
    <source>
        <dbReference type="ARBA" id="ARBA00023180"/>
    </source>
</evidence>
<protein>
    <submittedName>
        <fullName evidence="18">Calcium channel, voltage-dependent, alpha 2/delta subunit 1a</fullName>
    </submittedName>
</protein>
<evidence type="ECO:0000256" key="16">
    <source>
        <dbReference type="ARBA" id="ARBA00023303"/>
    </source>
</evidence>
<comment type="subcellular location">
    <subcellularLocation>
        <location evidence="1">Membrane</location>
        <topology evidence="1">Single-pass type I membrane protein</topology>
    </subcellularLocation>
</comment>
<evidence type="ECO:0000256" key="4">
    <source>
        <dbReference type="ARBA" id="ARBA00022568"/>
    </source>
</evidence>
<dbReference type="Pfam" id="PF08473">
    <property type="entry name" value="VGCC_alpha2"/>
    <property type="match status" value="1"/>
</dbReference>
<dbReference type="Gene3D" id="3.40.50.410">
    <property type="entry name" value="von Willebrand factor, type A domain"/>
    <property type="match status" value="1"/>
</dbReference>
<evidence type="ECO:0000313" key="19">
    <source>
        <dbReference type="Proteomes" id="UP000472262"/>
    </source>
</evidence>
<evidence type="ECO:0000313" key="18">
    <source>
        <dbReference type="Ensembl" id="ENSSGRP00000078963.1"/>
    </source>
</evidence>
<evidence type="ECO:0000256" key="9">
    <source>
        <dbReference type="ARBA" id="ARBA00022837"/>
    </source>
</evidence>
<keyword evidence="4" id="KW-0109">Calcium transport</keyword>
<dbReference type="PANTHER" id="PTHR10166:SF6">
    <property type="entry name" value="VOLTAGE-DEPENDENT CALCIUM CHANNEL SUBUNIT ALPHA-2_DELTA-1"/>
    <property type="match status" value="1"/>
</dbReference>
<keyword evidence="3" id="KW-0813">Transport</keyword>
<evidence type="ECO:0000256" key="7">
    <source>
        <dbReference type="ARBA" id="ARBA00022723"/>
    </source>
</evidence>
<evidence type="ECO:0000256" key="14">
    <source>
        <dbReference type="ARBA" id="ARBA00023157"/>
    </source>
</evidence>